<name>A0A060C855_9ACTN</name>
<protein>
    <submittedName>
        <fullName evidence="2">CAZy families GT4 protein</fullName>
    </submittedName>
</protein>
<dbReference type="AlphaFoldDB" id="A0A060C855"/>
<accession>A0A060C855</accession>
<feature type="non-terminal residue" evidence="2">
    <location>
        <position position="68"/>
    </location>
</feature>
<feature type="region of interest" description="Disordered" evidence="1">
    <location>
        <begin position="1"/>
        <end position="21"/>
    </location>
</feature>
<evidence type="ECO:0000313" key="2">
    <source>
        <dbReference type="EMBL" id="AIA92838.1"/>
    </source>
</evidence>
<organism evidence="2">
    <name type="scientific">uncultured Salinispora sp</name>
    <dbReference type="NCBI Taxonomy" id="306594"/>
    <lineage>
        <taxon>Bacteria</taxon>
        <taxon>Bacillati</taxon>
        <taxon>Actinomycetota</taxon>
        <taxon>Actinomycetes</taxon>
        <taxon>Micromonosporales</taxon>
        <taxon>Micromonosporaceae</taxon>
        <taxon>Salinispora</taxon>
        <taxon>environmental samples</taxon>
    </lineage>
</organism>
<reference evidence="2" key="1">
    <citation type="journal article" date="2013" name="Environ. Microbiol.">
        <title>Seasonally variable intestinal metagenomes of the red palm weevil (Rhynchophorus ferrugineus).</title>
        <authorList>
            <person name="Jia S."/>
            <person name="Zhang X."/>
            <person name="Zhang G."/>
            <person name="Yin A."/>
            <person name="Zhang S."/>
            <person name="Li F."/>
            <person name="Wang L."/>
            <person name="Zhao D."/>
            <person name="Yun Q."/>
            <person name="Tala"/>
            <person name="Wang J."/>
            <person name="Sun G."/>
            <person name="Baabdullah M."/>
            <person name="Yu X."/>
            <person name="Hu S."/>
            <person name="Al-Mssallem I.S."/>
            <person name="Yu J."/>
        </authorList>
    </citation>
    <scope>NUCLEOTIDE SEQUENCE</scope>
</reference>
<dbReference type="EMBL" id="KF125511">
    <property type="protein sequence ID" value="AIA92838.1"/>
    <property type="molecule type" value="Genomic_DNA"/>
</dbReference>
<dbReference type="SUPFAM" id="SSF53756">
    <property type="entry name" value="UDP-Glycosyltransferase/glycogen phosphorylase"/>
    <property type="match status" value="1"/>
</dbReference>
<dbReference type="Gene3D" id="3.40.50.2000">
    <property type="entry name" value="Glycogen Phosphorylase B"/>
    <property type="match status" value="1"/>
</dbReference>
<sequence length="68" mass="7600">MRISLVCAHAGSPSPGRPAGTHQHIAQVATELAERGHEVRVYQRRDDPALPETEQINGYLMQRVPWGR</sequence>
<evidence type="ECO:0000256" key="1">
    <source>
        <dbReference type="SAM" id="MobiDB-lite"/>
    </source>
</evidence>
<proteinExistence type="predicted"/>